<evidence type="ECO:0000313" key="1">
    <source>
        <dbReference type="EMBL" id="TFK61580.1"/>
    </source>
</evidence>
<evidence type="ECO:0000313" key="2">
    <source>
        <dbReference type="Proteomes" id="UP000308600"/>
    </source>
</evidence>
<accession>A0ACD3A846</accession>
<keyword evidence="2" id="KW-1185">Reference proteome</keyword>
<dbReference type="EMBL" id="ML208646">
    <property type="protein sequence ID" value="TFK61580.1"/>
    <property type="molecule type" value="Genomic_DNA"/>
</dbReference>
<organism evidence="1 2">
    <name type="scientific">Pluteus cervinus</name>
    <dbReference type="NCBI Taxonomy" id="181527"/>
    <lineage>
        <taxon>Eukaryota</taxon>
        <taxon>Fungi</taxon>
        <taxon>Dikarya</taxon>
        <taxon>Basidiomycota</taxon>
        <taxon>Agaricomycotina</taxon>
        <taxon>Agaricomycetes</taxon>
        <taxon>Agaricomycetidae</taxon>
        <taxon>Agaricales</taxon>
        <taxon>Pluteineae</taxon>
        <taxon>Pluteaceae</taxon>
        <taxon>Pluteus</taxon>
    </lineage>
</organism>
<protein>
    <submittedName>
        <fullName evidence="1">Uncharacterized protein</fullName>
    </submittedName>
</protein>
<gene>
    <name evidence="1" type="ORF">BDN72DRAFT_883100</name>
</gene>
<sequence length="489" mass="54604">MASVNSTESDTSPNPSSSESALDAITLPPPPITAFPVELFKEIFAVAVVNSKKCGLLSQTPDERPEFDPTTLHIASVCHTWHAITLSSPSLWTTMTIYGPTMKAVNAVELYLSRAGKTAPFTLYLSHTIVDGATGGALESRRKADEETTHTEAIMDLWFAHVARWRSISFNFSLGPPPAVLLGASPEELGNIRDVAFSSTYRNQNKRKLEDFWDQLFASSSLRTVHWGSPVIKGFMMPGPFEQLTGLTLSEMPPTELLEILRCRGHFLEHLTVEHFSYWGWGDDIEPVIMPRLRELIIKDSWSLYSLPGFLDKLSTPALEELALHAIPQDCPKDLLRNFLARSGCRIRRLALHGAWGPEDMENLQQVLDEDDKDSVDDNRVGYLDQLERLSFGGVLDWNVLRPRGLHTNINRVPFPVLRTLEASPALEDGVVGQVLIDREAAGAGIWIFNFNYLGQLTGYHAESQESYPKDEEAFKRLEECCGLKVIRG</sequence>
<name>A0ACD3A846_9AGAR</name>
<reference evidence="1 2" key="1">
    <citation type="journal article" date="2019" name="Nat. Ecol. Evol.">
        <title>Megaphylogeny resolves global patterns of mushroom evolution.</title>
        <authorList>
            <person name="Varga T."/>
            <person name="Krizsan K."/>
            <person name="Foldi C."/>
            <person name="Dima B."/>
            <person name="Sanchez-Garcia M."/>
            <person name="Sanchez-Ramirez S."/>
            <person name="Szollosi G.J."/>
            <person name="Szarkandi J.G."/>
            <person name="Papp V."/>
            <person name="Albert L."/>
            <person name="Andreopoulos W."/>
            <person name="Angelini C."/>
            <person name="Antonin V."/>
            <person name="Barry K.W."/>
            <person name="Bougher N.L."/>
            <person name="Buchanan P."/>
            <person name="Buyck B."/>
            <person name="Bense V."/>
            <person name="Catcheside P."/>
            <person name="Chovatia M."/>
            <person name="Cooper J."/>
            <person name="Damon W."/>
            <person name="Desjardin D."/>
            <person name="Finy P."/>
            <person name="Geml J."/>
            <person name="Haridas S."/>
            <person name="Hughes K."/>
            <person name="Justo A."/>
            <person name="Karasinski D."/>
            <person name="Kautmanova I."/>
            <person name="Kiss B."/>
            <person name="Kocsube S."/>
            <person name="Kotiranta H."/>
            <person name="LaButti K.M."/>
            <person name="Lechner B.E."/>
            <person name="Liimatainen K."/>
            <person name="Lipzen A."/>
            <person name="Lukacs Z."/>
            <person name="Mihaltcheva S."/>
            <person name="Morgado L.N."/>
            <person name="Niskanen T."/>
            <person name="Noordeloos M.E."/>
            <person name="Ohm R.A."/>
            <person name="Ortiz-Santana B."/>
            <person name="Ovrebo C."/>
            <person name="Racz N."/>
            <person name="Riley R."/>
            <person name="Savchenko A."/>
            <person name="Shiryaev A."/>
            <person name="Soop K."/>
            <person name="Spirin V."/>
            <person name="Szebenyi C."/>
            <person name="Tomsovsky M."/>
            <person name="Tulloss R.E."/>
            <person name="Uehling J."/>
            <person name="Grigoriev I.V."/>
            <person name="Vagvolgyi C."/>
            <person name="Papp T."/>
            <person name="Martin F.M."/>
            <person name="Miettinen O."/>
            <person name="Hibbett D.S."/>
            <person name="Nagy L.G."/>
        </authorList>
    </citation>
    <scope>NUCLEOTIDE SEQUENCE [LARGE SCALE GENOMIC DNA]</scope>
    <source>
        <strain evidence="1 2">NL-1719</strain>
    </source>
</reference>
<proteinExistence type="predicted"/>
<dbReference type="Proteomes" id="UP000308600">
    <property type="component" value="Unassembled WGS sequence"/>
</dbReference>